<keyword evidence="2 5" id="KW-0547">Nucleotide-binding</keyword>
<dbReference type="RefSeq" id="WP_053335147.1">
    <property type="nucleotide sequence ID" value="NZ_JMFG01000023.1"/>
</dbReference>
<dbReference type="HAMAP" id="MF_00376">
    <property type="entry name" value="Dephospho_CoA_kinase"/>
    <property type="match status" value="1"/>
</dbReference>
<evidence type="ECO:0000313" key="8">
    <source>
        <dbReference type="Proteomes" id="UP000027284"/>
    </source>
</evidence>
<dbReference type="AlphaFoldDB" id="A0A062XYU1"/>
<dbReference type="InterPro" id="IPR027417">
    <property type="entry name" value="P-loop_NTPase"/>
</dbReference>
<organism evidence="7 8">
    <name type="scientific">Thermoanaerobaculum aquaticum</name>
    <dbReference type="NCBI Taxonomy" id="1312852"/>
    <lineage>
        <taxon>Bacteria</taxon>
        <taxon>Pseudomonadati</taxon>
        <taxon>Acidobacteriota</taxon>
        <taxon>Thermoanaerobaculia</taxon>
        <taxon>Thermoanaerobaculales</taxon>
        <taxon>Thermoanaerobaculaceae</taxon>
        <taxon>Thermoanaerobaculum</taxon>
    </lineage>
</organism>
<keyword evidence="5" id="KW-0418">Kinase</keyword>
<dbReference type="PROSITE" id="PS51219">
    <property type="entry name" value="DPCK"/>
    <property type="match status" value="1"/>
</dbReference>
<keyword evidence="4 5" id="KW-0173">Coenzyme A biosynthesis</keyword>
<evidence type="ECO:0000256" key="5">
    <source>
        <dbReference type="HAMAP-Rule" id="MF_00376"/>
    </source>
</evidence>
<dbReference type="GO" id="GO:0005737">
    <property type="term" value="C:cytoplasm"/>
    <property type="evidence" value="ECO:0007669"/>
    <property type="project" value="UniProtKB-SubCell"/>
</dbReference>
<dbReference type="CDD" id="cd02022">
    <property type="entry name" value="DPCK"/>
    <property type="match status" value="1"/>
</dbReference>
<feature type="binding site" evidence="5">
    <location>
        <begin position="11"/>
        <end position="16"/>
    </location>
    <ligand>
        <name>ATP</name>
        <dbReference type="ChEBI" id="CHEBI:30616"/>
    </ligand>
</feature>
<keyword evidence="8" id="KW-1185">Reference proteome</keyword>
<reference evidence="7 8" key="1">
    <citation type="submission" date="2014-04" db="EMBL/GenBank/DDBJ databases">
        <title>The Genome Sequence of Thermoanaerobaculum aquaticum MP-01, The First Cultivated Group 23 Acidobacterium.</title>
        <authorList>
            <person name="Stamps B.W."/>
            <person name="Losey N.A."/>
            <person name="Lawson P.A."/>
            <person name="Stevenson B.S."/>
        </authorList>
    </citation>
    <scope>NUCLEOTIDE SEQUENCE [LARGE SCALE GENOMIC DNA]</scope>
    <source>
        <strain evidence="7 8">MP-01</strain>
    </source>
</reference>
<sequence>MLRVGLTGGLGAGKSTLARFLAQKGAAVRDADAVVEELYLPQGTAVLPLVRAFGERILTAQGGVDREKLKKLVAADPSALLMLNRIVHPLVRAEMARWLEELEHRPQGPLVAVVEAALLVETGSFRSYHRLVVVTAPLSVRRERAAASGLSLEAVRRLMEAQADDETKRKVAHYIVDNSGTLAELEAKAEALWQHLLADAQAVAEGRPLSTGPALVL</sequence>
<dbReference type="Proteomes" id="UP000027284">
    <property type="component" value="Unassembled WGS sequence"/>
</dbReference>
<dbReference type="Pfam" id="PF01121">
    <property type="entry name" value="CoaE"/>
    <property type="match status" value="1"/>
</dbReference>
<dbReference type="InterPro" id="IPR001977">
    <property type="entry name" value="Depp_CoAkinase"/>
</dbReference>
<evidence type="ECO:0000256" key="4">
    <source>
        <dbReference type="ARBA" id="ARBA00022993"/>
    </source>
</evidence>
<comment type="similarity">
    <text evidence="1 5">Belongs to the CoaE family.</text>
</comment>
<dbReference type="EMBL" id="JMFG01000023">
    <property type="protein sequence ID" value="KDA53286.1"/>
    <property type="molecule type" value="Genomic_DNA"/>
</dbReference>
<comment type="caution">
    <text evidence="7">The sequence shown here is derived from an EMBL/GenBank/DDBJ whole genome shotgun (WGS) entry which is preliminary data.</text>
</comment>
<keyword evidence="3 5" id="KW-0067">ATP-binding</keyword>
<gene>
    <name evidence="5" type="primary">coaE</name>
    <name evidence="7" type="ORF">EG19_05925</name>
</gene>
<evidence type="ECO:0000256" key="2">
    <source>
        <dbReference type="ARBA" id="ARBA00022741"/>
    </source>
</evidence>
<dbReference type="UniPathway" id="UPA00241">
    <property type="reaction ID" value="UER00356"/>
</dbReference>
<evidence type="ECO:0000256" key="6">
    <source>
        <dbReference type="NCBIfam" id="TIGR00152"/>
    </source>
</evidence>
<dbReference type="GO" id="GO:0004140">
    <property type="term" value="F:dephospho-CoA kinase activity"/>
    <property type="evidence" value="ECO:0007669"/>
    <property type="project" value="UniProtKB-UniRule"/>
</dbReference>
<evidence type="ECO:0000313" key="7">
    <source>
        <dbReference type="EMBL" id="KDA53286.1"/>
    </source>
</evidence>
<accession>A0A062XYU1</accession>
<comment type="function">
    <text evidence="5">Catalyzes the phosphorylation of the 3'-hydroxyl group of dephosphocoenzyme A to form coenzyme A.</text>
</comment>
<proteinExistence type="inferred from homology"/>
<dbReference type="STRING" id="1312852.EG19_05925"/>
<comment type="subcellular location">
    <subcellularLocation>
        <location evidence="5">Cytoplasm</location>
    </subcellularLocation>
</comment>
<dbReference type="EC" id="2.7.1.24" evidence="5 6"/>
<dbReference type="OrthoDB" id="9812943at2"/>
<dbReference type="Gene3D" id="3.40.50.300">
    <property type="entry name" value="P-loop containing nucleotide triphosphate hydrolases"/>
    <property type="match status" value="1"/>
</dbReference>
<dbReference type="PANTHER" id="PTHR10695:SF46">
    <property type="entry name" value="BIFUNCTIONAL COENZYME A SYNTHASE-RELATED"/>
    <property type="match status" value="1"/>
</dbReference>
<dbReference type="GO" id="GO:0005524">
    <property type="term" value="F:ATP binding"/>
    <property type="evidence" value="ECO:0007669"/>
    <property type="project" value="UniProtKB-UniRule"/>
</dbReference>
<dbReference type="NCBIfam" id="TIGR00152">
    <property type="entry name" value="dephospho-CoA kinase"/>
    <property type="match status" value="1"/>
</dbReference>
<dbReference type="GO" id="GO:0015937">
    <property type="term" value="P:coenzyme A biosynthetic process"/>
    <property type="evidence" value="ECO:0007669"/>
    <property type="project" value="UniProtKB-UniRule"/>
</dbReference>
<keyword evidence="5" id="KW-0963">Cytoplasm</keyword>
<keyword evidence="5" id="KW-0808">Transferase</keyword>
<dbReference type="PANTHER" id="PTHR10695">
    <property type="entry name" value="DEPHOSPHO-COA KINASE-RELATED"/>
    <property type="match status" value="1"/>
</dbReference>
<protein>
    <recommendedName>
        <fullName evidence="5 6">Dephospho-CoA kinase</fullName>
        <ecNumber evidence="5 6">2.7.1.24</ecNumber>
    </recommendedName>
    <alternativeName>
        <fullName evidence="5">Dephosphocoenzyme A kinase</fullName>
    </alternativeName>
</protein>
<evidence type="ECO:0000256" key="3">
    <source>
        <dbReference type="ARBA" id="ARBA00022840"/>
    </source>
</evidence>
<evidence type="ECO:0000256" key="1">
    <source>
        <dbReference type="ARBA" id="ARBA00009018"/>
    </source>
</evidence>
<comment type="pathway">
    <text evidence="5">Cofactor biosynthesis; coenzyme A biosynthesis; CoA from (R)-pantothenate: step 5/5.</text>
</comment>
<name>A0A062XYU1_9BACT</name>
<comment type="catalytic activity">
    <reaction evidence="5">
        <text>3'-dephospho-CoA + ATP = ADP + CoA + H(+)</text>
        <dbReference type="Rhea" id="RHEA:18245"/>
        <dbReference type="ChEBI" id="CHEBI:15378"/>
        <dbReference type="ChEBI" id="CHEBI:30616"/>
        <dbReference type="ChEBI" id="CHEBI:57287"/>
        <dbReference type="ChEBI" id="CHEBI:57328"/>
        <dbReference type="ChEBI" id="CHEBI:456216"/>
        <dbReference type="EC" id="2.7.1.24"/>
    </reaction>
</comment>
<dbReference type="SUPFAM" id="SSF52540">
    <property type="entry name" value="P-loop containing nucleoside triphosphate hydrolases"/>
    <property type="match status" value="1"/>
</dbReference>